<reference evidence="9 10" key="1">
    <citation type="submission" date="2015-10" db="EMBL/GenBank/DDBJ databases">
        <title>Full genome of DAOMC 229536 Phialocephala scopiformis, a fungal endophyte of spruce producing the potent anti-insectan compound rugulosin.</title>
        <authorList>
            <consortium name="DOE Joint Genome Institute"/>
            <person name="Walker A.K."/>
            <person name="Frasz S.L."/>
            <person name="Seifert K.A."/>
            <person name="Miller J.D."/>
            <person name="Mondo S.J."/>
            <person name="Labutti K."/>
            <person name="Lipzen A."/>
            <person name="Dockter R."/>
            <person name="Kennedy M."/>
            <person name="Grigoriev I.V."/>
            <person name="Spatafora J.W."/>
        </authorList>
    </citation>
    <scope>NUCLEOTIDE SEQUENCE [LARGE SCALE GENOMIC DNA]</scope>
    <source>
        <strain evidence="9 10">CBS 120377</strain>
    </source>
</reference>
<evidence type="ECO:0000256" key="3">
    <source>
        <dbReference type="ARBA" id="ARBA00022989"/>
    </source>
</evidence>
<dbReference type="RefSeq" id="XP_018065407.1">
    <property type="nucleotide sequence ID" value="XM_018213439.1"/>
</dbReference>
<feature type="domain" description="Rhodopsin" evidence="8">
    <location>
        <begin position="24"/>
        <end position="261"/>
    </location>
</feature>
<proteinExistence type="inferred from homology"/>
<feature type="transmembrane region" description="Helical" evidence="7">
    <location>
        <begin position="6"/>
        <end position="28"/>
    </location>
</feature>
<dbReference type="PANTHER" id="PTHR33048">
    <property type="entry name" value="PTH11-LIKE INTEGRAL MEMBRANE PROTEIN (AFU_ORTHOLOGUE AFUA_5G11245)"/>
    <property type="match status" value="1"/>
</dbReference>
<evidence type="ECO:0000256" key="6">
    <source>
        <dbReference type="SAM" id="MobiDB-lite"/>
    </source>
</evidence>
<dbReference type="EMBL" id="KQ947427">
    <property type="protein sequence ID" value="KUJ11052.1"/>
    <property type="molecule type" value="Genomic_DNA"/>
</dbReference>
<accession>A0A194WTW3</accession>
<evidence type="ECO:0000256" key="4">
    <source>
        <dbReference type="ARBA" id="ARBA00023136"/>
    </source>
</evidence>
<feature type="transmembrane region" description="Helical" evidence="7">
    <location>
        <begin position="160"/>
        <end position="184"/>
    </location>
</feature>
<feature type="transmembrane region" description="Helical" evidence="7">
    <location>
        <begin position="84"/>
        <end position="107"/>
    </location>
</feature>
<keyword evidence="10" id="KW-1185">Reference proteome</keyword>
<dbReference type="InterPro" id="IPR052337">
    <property type="entry name" value="SAT4-like"/>
</dbReference>
<evidence type="ECO:0000256" key="2">
    <source>
        <dbReference type="ARBA" id="ARBA00022692"/>
    </source>
</evidence>
<comment type="similarity">
    <text evidence="5">Belongs to the SAT4 family.</text>
</comment>
<evidence type="ECO:0000256" key="1">
    <source>
        <dbReference type="ARBA" id="ARBA00004141"/>
    </source>
</evidence>
<dbReference type="AlphaFoldDB" id="A0A194WTW3"/>
<keyword evidence="2 7" id="KW-0812">Transmembrane</keyword>
<dbReference type="InParanoid" id="A0A194WTW3"/>
<dbReference type="PANTHER" id="PTHR33048:SF132">
    <property type="entry name" value="MEMBRANE PROTEIN, PUTATIVE (AFU_ORTHOLOGUE AFUA_6G07820)-RELATED"/>
    <property type="match status" value="1"/>
</dbReference>
<organism evidence="9 10">
    <name type="scientific">Mollisia scopiformis</name>
    <name type="common">Conifer needle endophyte fungus</name>
    <name type="synonym">Phialocephala scopiformis</name>
    <dbReference type="NCBI Taxonomy" id="149040"/>
    <lineage>
        <taxon>Eukaryota</taxon>
        <taxon>Fungi</taxon>
        <taxon>Dikarya</taxon>
        <taxon>Ascomycota</taxon>
        <taxon>Pezizomycotina</taxon>
        <taxon>Leotiomycetes</taxon>
        <taxon>Helotiales</taxon>
        <taxon>Mollisiaceae</taxon>
        <taxon>Mollisia</taxon>
    </lineage>
</organism>
<evidence type="ECO:0000313" key="9">
    <source>
        <dbReference type="EMBL" id="KUJ11052.1"/>
    </source>
</evidence>
<dbReference type="Proteomes" id="UP000070700">
    <property type="component" value="Unassembled WGS sequence"/>
</dbReference>
<comment type="subcellular location">
    <subcellularLocation>
        <location evidence="1">Membrane</location>
        <topology evidence="1">Multi-pass membrane protein</topology>
    </subcellularLocation>
</comment>
<evidence type="ECO:0000259" key="8">
    <source>
        <dbReference type="Pfam" id="PF20684"/>
    </source>
</evidence>
<feature type="transmembrane region" description="Helical" evidence="7">
    <location>
        <begin position="40"/>
        <end position="59"/>
    </location>
</feature>
<sequence length="370" mass="40989">MSSGPAVAITTICFTVLALICVFARLVARIGLLKNGGRDEIAIVASALSSVGLMVSTLYQVKYGLGKHQNTLSAADFEEILKCLWVSILFYNISLICTKASIILQYLRVFVGPRIRIACWTALAIVVAYFIQAIITSIWTCVPIYAFWDLSITGHCIDRKFLWFFNAAFNIFTDLLIITLPMPVLKSLRLPIRQKIGLMMIFALGAFVCLISVLRLHSLYVVSISHDITRDNADASLWSNIEANVGIICASLPTIKPLVSRLFPHLLSTNRSNQGAYQTQSHASRDLFSTIASRPHRDLEDGHRTITKVEAGEELDSVGRDIKHDLNGKDIFVLTSMTQDVVSRKPSPSVPEGEGRSETGSEKDLIFQRN</sequence>
<dbReference type="KEGG" id="psco:LY89DRAFT_674404"/>
<feature type="transmembrane region" description="Helical" evidence="7">
    <location>
        <begin position="119"/>
        <end position="148"/>
    </location>
</feature>
<dbReference type="GeneID" id="28823165"/>
<protein>
    <submittedName>
        <fullName evidence="9">PTH11-like integral membrane protein</fullName>
    </submittedName>
</protein>
<feature type="transmembrane region" description="Helical" evidence="7">
    <location>
        <begin position="196"/>
        <end position="216"/>
    </location>
</feature>
<evidence type="ECO:0000256" key="7">
    <source>
        <dbReference type="SAM" id="Phobius"/>
    </source>
</evidence>
<dbReference type="OrthoDB" id="2988756at2759"/>
<keyword evidence="3 7" id="KW-1133">Transmembrane helix</keyword>
<evidence type="ECO:0000313" key="10">
    <source>
        <dbReference type="Proteomes" id="UP000070700"/>
    </source>
</evidence>
<gene>
    <name evidence="9" type="ORF">LY89DRAFT_674404</name>
</gene>
<feature type="region of interest" description="Disordered" evidence="6">
    <location>
        <begin position="340"/>
        <end position="370"/>
    </location>
</feature>
<dbReference type="InterPro" id="IPR049326">
    <property type="entry name" value="Rhodopsin_dom_fungi"/>
</dbReference>
<keyword evidence="4 7" id="KW-0472">Membrane</keyword>
<dbReference type="Pfam" id="PF20684">
    <property type="entry name" value="Fung_rhodopsin"/>
    <property type="match status" value="1"/>
</dbReference>
<name>A0A194WTW3_MOLSC</name>
<feature type="compositionally biased region" description="Basic and acidic residues" evidence="6">
    <location>
        <begin position="353"/>
        <end position="370"/>
    </location>
</feature>
<dbReference type="GO" id="GO:0016020">
    <property type="term" value="C:membrane"/>
    <property type="evidence" value="ECO:0007669"/>
    <property type="project" value="UniProtKB-SubCell"/>
</dbReference>
<evidence type="ECO:0000256" key="5">
    <source>
        <dbReference type="ARBA" id="ARBA00038359"/>
    </source>
</evidence>